<accession>A0A0E9R9S4</accession>
<proteinExistence type="predicted"/>
<reference evidence="1" key="2">
    <citation type="journal article" date="2015" name="Fish Shellfish Immunol.">
        <title>Early steps in the European eel (Anguilla anguilla)-Vibrio vulnificus interaction in the gills: Role of the RtxA13 toxin.</title>
        <authorList>
            <person name="Callol A."/>
            <person name="Pajuelo D."/>
            <person name="Ebbesson L."/>
            <person name="Teles M."/>
            <person name="MacKenzie S."/>
            <person name="Amaro C."/>
        </authorList>
    </citation>
    <scope>NUCLEOTIDE SEQUENCE</scope>
</reference>
<dbReference type="AlphaFoldDB" id="A0A0E9R9S4"/>
<dbReference type="EMBL" id="GBXM01083479">
    <property type="protein sequence ID" value="JAH25098.1"/>
    <property type="molecule type" value="Transcribed_RNA"/>
</dbReference>
<organism evidence="1">
    <name type="scientific">Anguilla anguilla</name>
    <name type="common">European freshwater eel</name>
    <name type="synonym">Muraena anguilla</name>
    <dbReference type="NCBI Taxonomy" id="7936"/>
    <lineage>
        <taxon>Eukaryota</taxon>
        <taxon>Metazoa</taxon>
        <taxon>Chordata</taxon>
        <taxon>Craniata</taxon>
        <taxon>Vertebrata</taxon>
        <taxon>Euteleostomi</taxon>
        <taxon>Actinopterygii</taxon>
        <taxon>Neopterygii</taxon>
        <taxon>Teleostei</taxon>
        <taxon>Anguilliformes</taxon>
        <taxon>Anguillidae</taxon>
        <taxon>Anguilla</taxon>
    </lineage>
</organism>
<evidence type="ECO:0000313" key="1">
    <source>
        <dbReference type="EMBL" id="JAH25098.1"/>
    </source>
</evidence>
<reference evidence="1" key="1">
    <citation type="submission" date="2014-11" db="EMBL/GenBank/DDBJ databases">
        <authorList>
            <person name="Amaro Gonzalez C."/>
        </authorList>
    </citation>
    <scope>NUCLEOTIDE SEQUENCE</scope>
</reference>
<protein>
    <submittedName>
        <fullName evidence="1">Uncharacterized protein</fullName>
    </submittedName>
</protein>
<name>A0A0E9R9S4_ANGAN</name>
<sequence>MMEDRRDWSLLRRYWTLLTKYSSLSWVKAHNFIAYYYFPSCTPARPGRGSLKLNWRDGPLFHRYLILLWKKRQR</sequence>